<evidence type="ECO:0000256" key="12">
    <source>
        <dbReference type="ARBA" id="ARBA00022837"/>
    </source>
</evidence>
<keyword evidence="9" id="KW-0963">Cytoplasm</keyword>
<dbReference type="VEuPathDB" id="VectorBase:AALFPA_047042"/>
<dbReference type="GO" id="GO:0005509">
    <property type="term" value="F:calcium ion binding"/>
    <property type="evidence" value="ECO:0007669"/>
    <property type="project" value="TreeGrafter"/>
</dbReference>
<accession>A0A023ESQ3</accession>
<dbReference type="VEuPathDB" id="VectorBase:AALF017517"/>
<feature type="binding site" evidence="15">
    <location>
        <position position="311"/>
    </location>
    <ligand>
        <name>a divalent metal cation</name>
        <dbReference type="ChEBI" id="CHEBI:60240"/>
    </ligand>
</feature>
<evidence type="ECO:0000256" key="8">
    <source>
        <dbReference type="ARBA" id="ARBA00016808"/>
    </source>
</evidence>
<dbReference type="EMBL" id="GAPW01001782">
    <property type="protein sequence ID" value="JAC11816.1"/>
    <property type="molecule type" value="mRNA"/>
</dbReference>
<dbReference type="AlphaFoldDB" id="A0A023ESQ3"/>
<keyword evidence="11" id="KW-0378">Hydrolase</keyword>
<feature type="binding site" evidence="15">
    <location>
        <position position="203"/>
    </location>
    <ligand>
        <name>substrate</name>
    </ligand>
</feature>
<dbReference type="InterPro" id="IPR011042">
    <property type="entry name" value="6-blade_b-propeller_TolB-like"/>
</dbReference>
<proteinExistence type="evidence at transcript level"/>
<evidence type="ECO:0000256" key="9">
    <source>
        <dbReference type="ARBA" id="ARBA00022490"/>
    </source>
</evidence>
<evidence type="ECO:0000256" key="14">
    <source>
        <dbReference type="PIRSR" id="PIRSR605511-1"/>
    </source>
</evidence>
<feature type="binding site" evidence="15">
    <location>
        <position position="111"/>
    </location>
    <ligand>
        <name>a divalent metal cation</name>
        <dbReference type="ChEBI" id="CHEBI:60240"/>
    </ligand>
</feature>
<dbReference type="InterPro" id="IPR005511">
    <property type="entry name" value="SMP-30"/>
</dbReference>
<feature type="binding site" evidence="15">
    <location>
        <position position="223"/>
    </location>
    <ligand>
        <name>substrate</name>
    </ligand>
</feature>
<feature type="binding site" evidence="15">
    <location>
        <position position="205"/>
    </location>
    <ligand>
        <name>substrate</name>
    </ligand>
</feature>
<name>A0A023ESQ3_AEDAL</name>
<dbReference type="FunFam" id="2.120.10.30:FF:000027">
    <property type="entry name" value="Regucalcin homologue"/>
    <property type="match status" value="1"/>
</dbReference>
<evidence type="ECO:0000256" key="2">
    <source>
        <dbReference type="ARBA" id="ARBA00001913"/>
    </source>
</evidence>
<reference evidence="17" key="1">
    <citation type="journal article" date="2014" name="PLoS Negl. Trop. Dis.">
        <title>Identification and characterization of seminal fluid proteins in the Asian tiger mosquito, Aedes albopictus.</title>
        <authorList>
            <person name="Boes K.E."/>
            <person name="Ribeiro J.M."/>
            <person name="Wong A."/>
            <person name="Harrington L.C."/>
            <person name="Wolfner M.F."/>
            <person name="Sirot L.K."/>
        </authorList>
    </citation>
    <scope>NUCLEOTIDE SEQUENCE</scope>
    <source>
        <tissue evidence="17">Reproductive organs</tissue>
    </source>
</reference>
<evidence type="ECO:0000256" key="5">
    <source>
        <dbReference type="ARBA" id="ARBA00004496"/>
    </source>
</evidence>
<comment type="catalytic activity">
    <reaction evidence="1">
        <text>D-glucono-1,5-lactone + H2O = D-gluconate + H(+)</text>
        <dbReference type="Rhea" id="RHEA:10440"/>
        <dbReference type="ChEBI" id="CHEBI:15377"/>
        <dbReference type="ChEBI" id="CHEBI:15378"/>
        <dbReference type="ChEBI" id="CHEBI:16217"/>
        <dbReference type="ChEBI" id="CHEBI:18391"/>
        <dbReference type="EC" id="3.1.1.17"/>
    </reaction>
</comment>
<dbReference type="GO" id="GO:0004341">
    <property type="term" value="F:gluconolactonase activity"/>
    <property type="evidence" value="ECO:0007669"/>
    <property type="project" value="UniProtKB-EC"/>
</dbReference>
<keyword evidence="15" id="KW-0862">Zinc</keyword>
<feature type="domain" description="SMP-30/Gluconolactonase/LRE-like region" evidence="16">
    <location>
        <begin position="109"/>
        <end position="371"/>
    </location>
</feature>
<dbReference type="Pfam" id="PF08450">
    <property type="entry name" value="SGL"/>
    <property type="match status" value="1"/>
</dbReference>
<dbReference type="PRINTS" id="PR01790">
    <property type="entry name" value="SMP30FAMILY"/>
</dbReference>
<evidence type="ECO:0000256" key="3">
    <source>
        <dbReference type="ARBA" id="ARBA00001936"/>
    </source>
</evidence>
<evidence type="ECO:0000256" key="6">
    <source>
        <dbReference type="ARBA" id="ARBA00008853"/>
    </source>
</evidence>
<comment type="cofactor">
    <cofactor evidence="2">
        <name>Ca(2+)</name>
        <dbReference type="ChEBI" id="CHEBI:29108"/>
    </cofactor>
</comment>
<comment type="cofactor">
    <cofactor evidence="15">
        <name>Zn(2+)</name>
        <dbReference type="ChEBI" id="CHEBI:29105"/>
    </cofactor>
    <text evidence="15">Binds 1 divalent metal cation per subunit.</text>
</comment>
<feature type="binding site" evidence="15">
    <location>
        <position position="258"/>
    </location>
    <ligand>
        <name>a divalent metal cation</name>
        <dbReference type="ChEBI" id="CHEBI:60240"/>
    </ligand>
</feature>
<dbReference type="Gene3D" id="2.120.10.30">
    <property type="entry name" value="TolB, C-terminal domain"/>
    <property type="match status" value="1"/>
</dbReference>
<dbReference type="PANTHER" id="PTHR10907:SF66">
    <property type="entry name" value="MIP34848P1-RELATED"/>
    <property type="match status" value="1"/>
</dbReference>
<dbReference type="PANTHER" id="PTHR10907">
    <property type="entry name" value="REGUCALCIN"/>
    <property type="match status" value="1"/>
</dbReference>
<evidence type="ECO:0000256" key="11">
    <source>
        <dbReference type="ARBA" id="ARBA00022801"/>
    </source>
</evidence>
<dbReference type="SUPFAM" id="SSF63829">
    <property type="entry name" value="Calcium-dependent phosphotriesterase"/>
    <property type="match status" value="1"/>
</dbReference>
<evidence type="ECO:0000256" key="4">
    <source>
        <dbReference type="ARBA" id="ARBA00001946"/>
    </source>
</evidence>
<dbReference type="EC" id="3.1.1.17" evidence="7"/>
<protein>
    <recommendedName>
        <fullName evidence="8">Regucalcin</fullName>
        <ecNumber evidence="7">3.1.1.17</ecNumber>
    </recommendedName>
    <alternativeName>
        <fullName evidence="13">Gluconolactonase</fullName>
    </alternativeName>
</protein>
<dbReference type="VEuPathDB" id="VectorBase:AALC636_001775"/>
<comment type="cofactor">
    <cofactor evidence="4">
        <name>Mg(2+)</name>
        <dbReference type="ChEBI" id="CHEBI:18420"/>
    </cofactor>
</comment>
<evidence type="ECO:0000256" key="10">
    <source>
        <dbReference type="ARBA" id="ARBA00022723"/>
    </source>
</evidence>
<evidence type="ECO:0000313" key="17">
    <source>
        <dbReference type="EMBL" id="JAC11816.1"/>
    </source>
</evidence>
<keyword evidence="12" id="KW-0106">Calcium</keyword>
<dbReference type="GO" id="GO:0019853">
    <property type="term" value="P:L-ascorbic acid biosynthetic process"/>
    <property type="evidence" value="ECO:0007669"/>
    <property type="project" value="TreeGrafter"/>
</dbReference>
<evidence type="ECO:0000256" key="1">
    <source>
        <dbReference type="ARBA" id="ARBA00001589"/>
    </source>
</evidence>
<comment type="cofactor">
    <cofactor evidence="3">
        <name>Mn(2+)</name>
        <dbReference type="ChEBI" id="CHEBI:29035"/>
    </cofactor>
</comment>
<dbReference type="GO" id="GO:0005737">
    <property type="term" value="C:cytoplasm"/>
    <property type="evidence" value="ECO:0007669"/>
    <property type="project" value="UniProtKB-SubCell"/>
</dbReference>
<feature type="active site" description="Proton donor/acceptor" evidence="14">
    <location>
        <position position="311"/>
    </location>
</feature>
<evidence type="ECO:0000259" key="16">
    <source>
        <dbReference type="Pfam" id="PF08450"/>
    </source>
</evidence>
<keyword evidence="10 15" id="KW-0479">Metal-binding</keyword>
<sequence length="402" mass="43839">MCASLSCNPVTYLHTSLFSNKTITPRVQVLVGVSADCASSRCSYKLVITTPVSEHDIHTNYAMSLSRQSSRQTASAVTVSSVALWLLFLIGSMAAEYSVQQLPSPLSHLGEGPVWDVDSQSLYYVDINGAAILRYDYAENKTYSAKIDGVDPISPIILVQGKPCQYVLGTGNKIVLVSWDGRSDKGTLVKTLYDLGESEKHVRFNDGKVDPQGRLYAGTMQLESLGDIMQQKEGKLYRFDGKAGGEFHLLKSGISISNGLTWPENTNKFYYIDSVALDIKEFDVLENGDLQNETVLYDLRVDGKNPGYVADGMTHDNDGNLYVATWGGSKLLKINPKSKKIEQEIAIPAKQVTSASFGGPQMDELFVTTAHIGNQDAPAGALFKVTGLGARGKPMDKMILKD</sequence>
<organism evidence="17">
    <name type="scientific">Aedes albopictus</name>
    <name type="common">Asian tiger mosquito</name>
    <name type="synonym">Stegomyia albopicta</name>
    <dbReference type="NCBI Taxonomy" id="7160"/>
    <lineage>
        <taxon>Eukaryota</taxon>
        <taxon>Metazoa</taxon>
        <taxon>Ecdysozoa</taxon>
        <taxon>Arthropoda</taxon>
        <taxon>Hexapoda</taxon>
        <taxon>Insecta</taxon>
        <taxon>Pterygota</taxon>
        <taxon>Neoptera</taxon>
        <taxon>Endopterygota</taxon>
        <taxon>Diptera</taxon>
        <taxon>Nematocera</taxon>
        <taxon>Culicoidea</taxon>
        <taxon>Culicidae</taxon>
        <taxon>Culicinae</taxon>
        <taxon>Aedini</taxon>
        <taxon>Aedes</taxon>
        <taxon>Stegomyia</taxon>
    </lineage>
</organism>
<comment type="subcellular location">
    <subcellularLocation>
        <location evidence="5">Cytoplasm</location>
    </subcellularLocation>
</comment>
<comment type="similarity">
    <text evidence="6">Belongs to the SMP-30/CGR1 family.</text>
</comment>
<evidence type="ECO:0000256" key="15">
    <source>
        <dbReference type="PIRSR" id="PIRSR605511-2"/>
    </source>
</evidence>
<evidence type="ECO:0000256" key="13">
    <source>
        <dbReference type="ARBA" id="ARBA00032464"/>
    </source>
</evidence>
<dbReference type="InterPro" id="IPR013658">
    <property type="entry name" value="SGL"/>
</dbReference>
<evidence type="ECO:0000256" key="7">
    <source>
        <dbReference type="ARBA" id="ARBA00013227"/>
    </source>
</evidence>